<dbReference type="Proteomes" id="UP001218218">
    <property type="component" value="Unassembled WGS sequence"/>
</dbReference>
<evidence type="ECO:0000313" key="1">
    <source>
        <dbReference type="EMBL" id="KAJ7300445.1"/>
    </source>
</evidence>
<protein>
    <submittedName>
        <fullName evidence="2">Uncharacterized protein</fullName>
    </submittedName>
</protein>
<gene>
    <name evidence="2" type="ORF">DFH08DRAFT_973866</name>
    <name evidence="1" type="ORF">DFH08DRAFT_979671</name>
</gene>
<dbReference type="AlphaFoldDB" id="A0AAD6Z933"/>
<comment type="caution">
    <text evidence="2">The sequence shown here is derived from an EMBL/GenBank/DDBJ whole genome shotgun (WGS) entry which is preliminary data.</text>
</comment>
<keyword evidence="3" id="KW-1185">Reference proteome</keyword>
<dbReference type="Gene3D" id="3.80.10.10">
    <property type="entry name" value="Ribonuclease Inhibitor"/>
    <property type="match status" value="1"/>
</dbReference>
<proteinExistence type="predicted"/>
<organism evidence="2 3">
    <name type="scientific">Mycena albidolilacea</name>
    <dbReference type="NCBI Taxonomy" id="1033008"/>
    <lineage>
        <taxon>Eukaryota</taxon>
        <taxon>Fungi</taxon>
        <taxon>Dikarya</taxon>
        <taxon>Basidiomycota</taxon>
        <taxon>Agaricomycotina</taxon>
        <taxon>Agaricomycetes</taxon>
        <taxon>Agaricomycetidae</taxon>
        <taxon>Agaricales</taxon>
        <taxon>Marasmiineae</taxon>
        <taxon>Mycenaceae</taxon>
        <taxon>Mycena</taxon>
    </lineage>
</organism>
<sequence>MPVILLHDMDYEGIREMRESIEKHIPEWPRLQTGLLYPDGNTLHQPYWVKAPVIHGLKRARKITELEVDMWIDGGRGGFEGTNDASLTSIRIDRFPFDEPRDLKHSYTIAVASQDQHGMFLYPENRLIRGLEPGLLDPWRGNVLVFKHGSTASKAIVNITDEDVALVEAILKRVLRDGLIEYPFLSVTMQTRAVRKLRSENYRDIFFATADLRRRTLLGEVMSLARARIEFYTTPFFPTSKLVTMFFHELEDRRAWIVGSVALAALSFSCDLVVPNNLNVITSALTEDAWITFFRDLLGYKLRSVPCGSFYVKLARSRLIFTHDDIEHKTITITVSREVEIFELFLRARSTLMANAISAQELICTYVDLTSNLQGLSGYTPAFTRPLDVSFSERTSPFPHEIVLLDSTESLGRPCGLACPARTRISTDIAGIGHWAWGGVDNIEWEEDANLIAMNKSDITYKSGAFAYEGLPLVLMTNHVGTVTSATVPRAATTNWIQRTPSPVLTTILLWSCGSYFRWDGDNLELDDRHMPLIANNEGCTFLDTRNRVQLVCYEWHALVTNSGGFWSSYMVRPFESASRFREWTRHMTASPSHIAIALPSVRVPTSVCNDPVSVQDIISLLRGQAANCATLIIAAPDSPWMPALAEGIRNVIFPAIERLALVVCDNRNRRLGRRRPAIVANQPAFGAFSAARFCPSMLRLEGFGFFWTDSPNMINLSTLMLQFLGPEADLTVHELHLVFKNATALERLSIHMVHVAGSYLPNTNIAMNSLKSLEYKPGGNVTLGLLMANLHAPALFDLHLSLGDGDMQIALQCGALFETAVNLRISCNDEPETSIRALYAITPAVTTLDIVYTPLRFHCSLYYEDSLPQLHTLVRHDIWFEMLYNLGTRRRGLRRLVLYRPEEPVMWACGMNAEELTEMLKLVNSVEYIDELHKQWYM</sequence>
<reference evidence="2" key="1">
    <citation type="submission" date="2023-03" db="EMBL/GenBank/DDBJ databases">
        <title>Massive genome expansion in bonnet fungi (Mycena s.s.) driven by repeated elements and novel gene families across ecological guilds.</title>
        <authorList>
            <consortium name="Lawrence Berkeley National Laboratory"/>
            <person name="Harder C.B."/>
            <person name="Miyauchi S."/>
            <person name="Viragh M."/>
            <person name="Kuo A."/>
            <person name="Thoen E."/>
            <person name="Andreopoulos B."/>
            <person name="Lu D."/>
            <person name="Skrede I."/>
            <person name="Drula E."/>
            <person name="Henrissat B."/>
            <person name="Morin E."/>
            <person name="Kohler A."/>
            <person name="Barry K."/>
            <person name="LaButti K."/>
            <person name="Morin E."/>
            <person name="Salamov A."/>
            <person name="Lipzen A."/>
            <person name="Mereny Z."/>
            <person name="Hegedus B."/>
            <person name="Baldrian P."/>
            <person name="Stursova M."/>
            <person name="Weitz H."/>
            <person name="Taylor A."/>
            <person name="Grigoriev I.V."/>
            <person name="Nagy L.G."/>
            <person name="Martin F."/>
            <person name="Kauserud H."/>
        </authorList>
    </citation>
    <scope>NUCLEOTIDE SEQUENCE</scope>
    <source>
        <strain evidence="2">CBHHK002</strain>
    </source>
</reference>
<name>A0AAD6Z933_9AGAR</name>
<evidence type="ECO:0000313" key="2">
    <source>
        <dbReference type="EMBL" id="KAJ7311783.1"/>
    </source>
</evidence>
<dbReference type="EMBL" id="JARIHO010000168">
    <property type="protein sequence ID" value="KAJ7300445.1"/>
    <property type="molecule type" value="Genomic_DNA"/>
</dbReference>
<dbReference type="EMBL" id="JARIHO010000074">
    <property type="protein sequence ID" value="KAJ7311783.1"/>
    <property type="molecule type" value="Genomic_DNA"/>
</dbReference>
<evidence type="ECO:0000313" key="3">
    <source>
        <dbReference type="Proteomes" id="UP001218218"/>
    </source>
</evidence>
<accession>A0AAD6Z933</accession>
<dbReference type="InterPro" id="IPR032675">
    <property type="entry name" value="LRR_dom_sf"/>
</dbReference>